<reference evidence="9 10" key="1">
    <citation type="journal article" date="2019" name="Syst. Appl. Microbiol.">
        <title>Microvirga tunisiensis sp. nov., a root nodule symbiotic bacterium isolated from Lupinus micranthus and L. luteus grown in Northern Tunisia.</title>
        <authorList>
            <person name="Msaddak A."/>
            <person name="Rejili M."/>
            <person name="Duran D."/>
            <person name="Mars M."/>
            <person name="Palacios J.M."/>
            <person name="Ruiz-Argueso T."/>
            <person name="Rey L."/>
            <person name="Imperial J."/>
        </authorList>
    </citation>
    <scope>NUCLEOTIDE SEQUENCE [LARGE SCALE GENOMIC DNA]</scope>
    <source>
        <strain evidence="9 10">Lmie10</strain>
    </source>
</reference>
<keyword evidence="1" id="KW-0813">Transport</keyword>
<protein>
    <submittedName>
        <fullName evidence="9">Cytochrome c family protein</fullName>
    </submittedName>
</protein>
<proteinExistence type="predicted"/>
<dbReference type="GO" id="GO:0020037">
    <property type="term" value="F:heme binding"/>
    <property type="evidence" value="ECO:0007669"/>
    <property type="project" value="InterPro"/>
</dbReference>
<accession>A0A5N7MG64</accession>
<dbReference type="SUPFAM" id="SSF46626">
    <property type="entry name" value="Cytochrome c"/>
    <property type="match status" value="1"/>
</dbReference>
<evidence type="ECO:0000256" key="1">
    <source>
        <dbReference type="ARBA" id="ARBA00022448"/>
    </source>
</evidence>
<gene>
    <name evidence="9" type="ORF">FS320_12590</name>
</gene>
<keyword evidence="4" id="KW-0249">Electron transport</keyword>
<keyword evidence="3 6" id="KW-0479">Metal-binding</keyword>
<feature type="domain" description="Cytochrome c" evidence="8">
    <location>
        <begin position="24"/>
        <end position="127"/>
    </location>
</feature>
<keyword evidence="5 6" id="KW-0408">Iron</keyword>
<dbReference type="GO" id="GO:0009055">
    <property type="term" value="F:electron transfer activity"/>
    <property type="evidence" value="ECO:0007669"/>
    <property type="project" value="InterPro"/>
</dbReference>
<feature type="signal peptide" evidence="7">
    <location>
        <begin position="1"/>
        <end position="21"/>
    </location>
</feature>
<dbReference type="Gene3D" id="1.10.760.10">
    <property type="entry name" value="Cytochrome c-like domain"/>
    <property type="match status" value="1"/>
</dbReference>
<evidence type="ECO:0000256" key="2">
    <source>
        <dbReference type="ARBA" id="ARBA00022617"/>
    </source>
</evidence>
<evidence type="ECO:0000256" key="3">
    <source>
        <dbReference type="ARBA" id="ARBA00022723"/>
    </source>
</evidence>
<dbReference type="InterPro" id="IPR002327">
    <property type="entry name" value="Cyt_c_1A/1B"/>
</dbReference>
<sequence length="130" mass="14326">MRKPFPSAALLLGLAITGALADGGDPVRGEKVFQYCYSCHSVQPDEINLQGPNLHGIVGRRIASQEGFSYSPALRGFAQEEDRWSEALLDRYLTAPYKLVPKTSMAFPGIEAQDERADLIAYLRSMGEHL</sequence>
<evidence type="ECO:0000256" key="4">
    <source>
        <dbReference type="ARBA" id="ARBA00022982"/>
    </source>
</evidence>
<evidence type="ECO:0000256" key="7">
    <source>
        <dbReference type="SAM" id="SignalP"/>
    </source>
</evidence>
<keyword evidence="7" id="KW-0732">Signal</keyword>
<dbReference type="PANTHER" id="PTHR11961">
    <property type="entry name" value="CYTOCHROME C"/>
    <property type="match status" value="1"/>
</dbReference>
<evidence type="ECO:0000313" key="9">
    <source>
        <dbReference type="EMBL" id="MPR26041.1"/>
    </source>
</evidence>
<keyword evidence="10" id="KW-1185">Reference proteome</keyword>
<dbReference type="AlphaFoldDB" id="A0A5N7MG64"/>
<dbReference type="PRINTS" id="PR00604">
    <property type="entry name" value="CYTCHRMECIAB"/>
</dbReference>
<evidence type="ECO:0000313" key="10">
    <source>
        <dbReference type="Proteomes" id="UP000403266"/>
    </source>
</evidence>
<dbReference type="PROSITE" id="PS51007">
    <property type="entry name" value="CYTC"/>
    <property type="match status" value="1"/>
</dbReference>
<dbReference type="Proteomes" id="UP000403266">
    <property type="component" value="Unassembled WGS sequence"/>
</dbReference>
<dbReference type="InterPro" id="IPR009056">
    <property type="entry name" value="Cyt_c-like_dom"/>
</dbReference>
<name>A0A5N7MG64_9HYPH</name>
<comment type="caution">
    <text evidence="9">The sequence shown here is derived from an EMBL/GenBank/DDBJ whole genome shotgun (WGS) entry which is preliminary data.</text>
</comment>
<dbReference type="InterPro" id="IPR036909">
    <property type="entry name" value="Cyt_c-like_dom_sf"/>
</dbReference>
<dbReference type="GO" id="GO:0046872">
    <property type="term" value="F:metal ion binding"/>
    <property type="evidence" value="ECO:0007669"/>
    <property type="project" value="UniProtKB-KW"/>
</dbReference>
<evidence type="ECO:0000259" key="8">
    <source>
        <dbReference type="PROSITE" id="PS51007"/>
    </source>
</evidence>
<evidence type="ECO:0000256" key="5">
    <source>
        <dbReference type="ARBA" id="ARBA00023004"/>
    </source>
</evidence>
<evidence type="ECO:0000256" key="6">
    <source>
        <dbReference type="PROSITE-ProRule" id="PRU00433"/>
    </source>
</evidence>
<keyword evidence="2 6" id="KW-0349">Heme</keyword>
<dbReference type="Pfam" id="PF00034">
    <property type="entry name" value="Cytochrom_C"/>
    <property type="match status" value="1"/>
</dbReference>
<dbReference type="EMBL" id="VOSK01000038">
    <property type="protein sequence ID" value="MPR26041.1"/>
    <property type="molecule type" value="Genomic_DNA"/>
</dbReference>
<feature type="chain" id="PRO_5030135384" evidence="7">
    <location>
        <begin position="22"/>
        <end position="130"/>
    </location>
</feature>
<organism evidence="9 10">
    <name type="scientific">Microvirga tunisiensis</name>
    <dbReference type="NCBI Taxonomy" id="2108360"/>
    <lineage>
        <taxon>Bacteria</taxon>
        <taxon>Pseudomonadati</taxon>
        <taxon>Pseudomonadota</taxon>
        <taxon>Alphaproteobacteria</taxon>
        <taxon>Hyphomicrobiales</taxon>
        <taxon>Methylobacteriaceae</taxon>
        <taxon>Microvirga</taxon>
    </lineage>
</organism>